<evidence type="ECO:0000259" key="9">
    <source>
        <dbReference type="Pfam" id="PF01435"/>
    </source>
</evidence>
<evidence type="ECO:0000256" key="5">
    <source>
        <dbReference type="ARBA" id="ARBA00023049"/>
    </source>
</evidence>
<dbReference type="PANTHER" id="PTHR22726:SF24">
    <property type="entry name" value="M48 FAMILY METALLOPEPTIDASE"/>
    <property type="match status" value="1"/>
</dbReference>
<dbReference type="Proteomes" id="UP000320496">
    <property type="component" value="Chromosome"/>
</dbReference>
<dbReference type="OrthoDB" id="9810445at2"/>
<feature type="domain" description="Peptidase M48" evidence="9">
    <location>
        <begin position="81"/>
        <end position="260"/>
    </location>
</feature>
<dbReference type="InterPro" id="IPR001915">
    <property type="entry name" value="Peptidase_M48"/>
</dbReference>
<dbReference type="GO" id="GO:0016020">
    <property type="term" value="C:membrane"/>
    <property type="evidence" value="ECO:0007669"/>
    <property type="project" value="TreeGrafter"/>
</dbReference>
<organism evidence="10 11">
    <name type="scientific">Maioricimonas rarisocia</name>
    <dbReference type="NCBI Taxonomy" id="2528026"/>
    <lineage>
        <taxon>Bacteria</taxon>
        <taxon>Pseudomonadati</taxon>
        <taxon>Planctomycetota</taxon>
        <taxon>Planctomycetia</taxon>
        <taxon>Planctomycetales</taxon>
        <taxon>Planctomycetaceae</taxon>
        <taxon>Maioricimonas</taxon>
    </lineage>
</organism>
<dbReference type="AlphaFoldDB" id="A0A517ZE02"/>
<keyword evidence="4 6" id="KW-0862">Zinc</keyword>
<sequence precursor="true">MNRPFQPRPRRRPSDSSRRCFASLCLLALLPLAVAACHEMPMTGRQQLLLIPEEQEVLLGQRAYEKILSEQPLSRHPQYRQLVERVGRRIAAAAGRPDFDWEFHVLAGQQQNAFALPGGKVAIYEGMMPICANEAGLAVVLSHEIAHVLARHGAERMSQKSVVRGVGGLIDKVTREQEVPDQEKIVQVYGAASHLGVILPYSRKHETEADSIGLTLMARAGYDPREAPEFWERFAAASSGRPPEFLSTHPSDTHRARHLAGLLAKASTYYEHAETQFGLGEAIPHLPSSARMAARPTIDPQVQPAAVHAAASEATPASLIPAAHASVPAHESGVKPVPTGRRTGGNADPAADDESEEWELPRRTGTEPSLAPSTSEVESDGWVPTGRKVTRPQ</sequence>
<keyword evidence="5 6" id="KW-0482">Metalloprotease</keyword>
<evidence type="ECO:0000313" key="10">
    <source>
        <dbReference type="EMBL" id="QDU40670.1"/>
    </source>
</evidence>
<dbReference type="RefSeq" id="WP_145371941.1">
    <property type="nucleotide sequence ID" value="NZ_CP036275.1"/>
</dbReference>
<dbReference type="GO" id="GO:0004222">
    <property type="term" value="F:metalloendopeptidase activity"/>
    <property type="evidence" value="ECO:0007669"/>
    <property type="project" value="InterPro"/>
</dbReference>
<keyword evidence="2" id="KW-0479">Metal-binding</keyword>
<dbReference type="GO" id="GO:0046872">
    <property type="term" value="F:metal ion binding"/>
    <property type="evidence" value="ECO:0007669"/>
    <property type="project" value="UniProtKB-KW"/>
</dbReference>
<dbReference type="Gene3D" id="3.30.2010.10">
    <property type="entry name" value="Metalloproteases ('zincins'), catalytic domain"/>
    <property type="match status" value="1"/>
</dbReference>
<dbReference type="CDD" id="cd07331">
    <property type="entry name" value="M48C_Oma1_like"/>
    <property type="match status" value="1"/>
</dbReference>
<comment type="cofactor">
    <cofactor evidence="6">
        <name>Zn(2+)</name>
        <dbReference type="ChEBI" id="CHEBI:29105"/>
    </cofactor>
    <text evidence="6">Binds 1 zinc ion per subunit.</text>
</comment>
<feature type="chain" id="PRO_5021722446" evidence="8">
    <location>
        <begin position="36"/>
        <end position="393"/>
    </location>
</feature>
<dbReference type="GO" id="GO:0051603">
    <property type="term" value="P:proteolysis involved in protein catabolic process"/>
    <property type="evidence" value="ECO:0007669"/>
    <property type="project" value="TreeGrafter"/>
</dbReference>
<accession>A0A517ZE02</accession>
<dbReference type="InterPro" id="IPR051156">
    <property type="entry name" value="Mito/Outer_Membr_Metalloprot"/>
</dbReference>
<name>A0A517ZE02_9PLAN</name>
<comment type="similarity">
    <text evidence="6">Belongs to the peptidase M48 family.</text>
</comment>
<keyword evidence="3 6" id="KW-0378">Hydrolase</keyword>
<dbReference type="Pfam" id="PF01435">
    <property type="entry name" value="Peptidase_M48"/>
    <property type="match status" value="1"/>
</dbReference>
<protein>
    <submittedName>
        <fullName evidence="10">TPR repeat-containing protein YfgC</fullName>
    </submittedName>
</protein>
<evidence type="ECO:0000256" key="1">
    <source>
        <dbReference type="ARBA" id="ARBA00022670"/>
    </source>
</evidence>
<feature type="signal peptide" evidence="8">
    <location>
        <begin position="1"/>
        <end position="35"/>
    </location>
</feature>
<evidence type="ECO:0000256" key="2">
    <source>
        <dbReference type="ARBA" id="ARBA00022723"/>
    </source>
</evidence>
<dbReference type="EMBL" id="CP036275">
    <property type="protein sequence ID" value="QDU40670.1"/>
    <property type="molecule type" value="Genomic_DNA"/>
</dbReference>
<proteinExistence type="inferred from homology"/>
<dbReference type="KEGG" id="mri:Mal4_50280"/>
<dbReference type="PANTHER" id="PTHR22726">
    <property type="entry name" value="METALLOENDOPEPTIDASE OMA1"/>
    <property type="match status" value="1"/>
</dbReference>
<evidence type="ECO:0000256" key="4">
    <source>
        <dbReference type="ARBA" id="ARBA00022833"/>
    </source>
</evidence>
<evidence type="ECO:0000256" key="7">
    <source>
        <dbReference type="SAM" id="MobiDB-lite"/>
    </source>
</evidence>
<gene>
    <name evidence="10" type="primary">yfgC</name>
    <name evidence="10" type="ORF">Mal4_50280</name>
</gene>
<keyword evidence="1 6" id="KW-0645">Protease</keyword>
<keyword evidence="11" id="KW-1185">Reference proteome</keyword>
<feature type="region of interest" description="Disordered" evidence="7">
    <location>
        <begin position="325"/>
        <end position="393"/>
    </location>
</feature>
<evidence type="ECO:0000313" key="11">
    <source>
        <dbReference type="Proteomes" id="UP000320496"/>
    </source>
</evidence>
<evidence type="ECO:0000256" key="8">
    <source>
        <dbReference type="SAM" id="SignalP"/>
    </source>
</evidence>
<evidence type="ECO:0000256" key="6">
    <source>
        <dbReference type="RuleBase" id="RU003983"/>
    </source>
</evidence>
<evidence type="ECO:0000256" key="3">
    <source>
        <dbReference type="ARBA" id="ARBA00022801"/>
    </source>
</evidence>
<reference evidence="10 11" key="1">
    <citation type="submission" date="2019-02" db="EMBL/GenBank/DDBJ databases">
        <title>Deep-cultivation of Planctomycetes and their phenomic and genomic characterization uncovers novel biology.</title>
        <authorList>
            <person name="Wiegand S."/>
            <person name="Jogler M."/>
            <person name="Boedeker C."/>
            <person name="Pinto D."/>
            <person name="Vollmers J."/>
            <person name="Rivas-Marin E."/>
            <person name="Kohn T."/>
            <person name="Peeters S.H."/>
            <person name="Heuer A."/>
            <person name="Rast P."/>
            <person name="Oberbeckmann S."/>
            <person name="Bunk B."/>
            <person name="Jeske O."/>
            <person name="Meyerdierks A."/>
            <person name="Storesund J.E."/>
            <person name="Kallscheuer N."/>
            <person name="Luecker S."/>
            <person name="Lage O.M."/>
            <person name="Pohl T."/>
            <person name="Merkel B.J."/>
            <person name="Hornburger P."/>
            <person name="Mueller R.-W."/>
            <person name="Bruemmer F."/>
            <person name="Labrenz M."/>
            <person name="Spormann A.M."/>
            <person name="Op den Camp H."/>
            <person name="Overmann J."/>
            <person name="Amann R."/>
            <person name="Jetten M.S.M."/>
            <person name="Mascher T."/>
            <person name="Medema M.H."/>
            <person name="Devos D.P."/>
            <person name="Kaster A.-K."/>
            <person name="Ovreas L."/>
            <person name="Rohde M."/>
            <person name="Galperin M.Y."/>
            <person name="Jogler C."/>
        </authorList>
    </citation>
    <scope>NUCLEOTIDE SEQUENCE [LARGE SCALE GENOMIC DNA]</scope>
    <source>
        <strain evidence="10 11">Mal4</strain>
    </source>
</reference>
<keyword evidence="8" id="KW-0732">Signal</keyword>